<evidence type="ECO:0000313" key="4">
    <source>
        <dbReference type="Proteomes" id="UP000626092"/>
    </source>
</evidence>
<feature type="region of interest" description="Disordered" evidence="1">
    <location>
        <begin position="240"/>
        <end position="265"/>
    </location>
</feature>
<reference evidence="3" key="1">
    <citation type="submission" date="2019-11" db="EMBL/GenBank/DDBJ databases">
        <authorList>
            <person name="Liu Y."/>
            <person name="Hou J."/>
            <person name="Li T.-Q."/>
            <person name="Guan C.-H."/>
            <person name="Wu X."/>
            <person name="Wu H.-Z."/>
            <person name="Ling F."/>
            <person name="Zhang R."/>
            <person name="Shi X.-G."/>
            <person name="Ren J.-P."/>
            <person name="Chen E.-F."/>
            <person name="Sun J.-M."/>
        </authorList>
    </citation>
    <scope>NUCLEOTIDE SEQUENCE</scope>
    <source>
        <strain evidence="3">Adult_tree_wgs_1</strain>
        <tissue evidence="3">Leaves</tissue>
    </source>
</reference>
<evidence type="ECO:0000313" key="3">
    <source>
        <dbReference type="EMBL" id="KAF7114899.1"/>
    </source>
</evidence>
<dbReference type="Proteomes" id="UP000626092">
    <property type="component" value="Unassembled WGS sequence"/>
</dbReference>
<organism evidence="3 4">
    <name type="scientific">Rhododendron simsii</name>
    <name type="common">Sims's rhododendron</name>
    <dbReference type="NCBI Taxonomy" id="118357"/>
    <lineage>
        <taxon>Eukaryota</taxon>
        <taxon>Viridiplantae</taxon>
        <taxon>Streptophyta</taxon>
        <taxon>Embryophyta</taxon>
        <taxon>Tracheophyta</taxon>
        <taxon>Spermatophyta</taxon>
        <taxon>Magnoliopsida</taxon>
        <taxon>eudicotyledons</taxon>
        <taxon>Gunneridae</taxon>
        <taxon>Pentapetalae</taxon>
        <taxon>asterids</taxon>
        <taxon>Ericales</taxon>
        <taxon>Ericaceae</taxon>
        <taxon>Ericoideae</taxon>
        <taxon>Rhodoreae</taxon>
        <taxon>Rhododendron</taxon>
    </lineage>
</organism>
<dbReference type="AlphaFoldDB" id="A0A834FWX1"/>
<dbReference type="InterPro" id="IPR058594">
    <property type="entry name" value="PB1-like_dom_pln"/>
</dbReference>
<keyword evidence="4" id="KW-1185">Reference proteome</keyword>
<feature type="region of interest" description="Disordered" evidence="1">
    <location>
        <begin position="109"/>
        <end position="166"/>
    </location>
</feature>
<comment type="caution">
    <text evidence="3">The sequence shown here is derived from an EMBL/GenBank/DDBJ whole genome shotgun (WGS) entry which is preliminary data.</text>
</comment>
<gene>
    <name evidence="3" type="ORF">RHSIM_RhsimUnG0069900</name>
</gene>
<name>A0A834FWX1_RHOSS</name>
<sequence length="433" mass="48316">MYLRGTCEMIDNTDTDFISFFDLREMVMSYGYPCTIKMYYLLPEAGLKDGIKEMCSDKEVTAMLDAYKGLPVLCMYVTSGPMNEVVSLEVEEGVGLEVVEVDIGGPIGVDVGVSVDEENSEESDDPDYKEEEEEEDDDSYVPSLLDEDLEGPDDDDIFKPKEDGKNKEIVELTPKKLNLEDWLSDHGDDDELHTMKGSDEENEHKVSRRFRVMSCSKCLKKGHILRSCKNAIHPNFKLLKKKGTPSQAPSGKQRKNKGKSVPPNQNEIVLATQDSVHTMKPGFYTQSAQEFKQSEMGFYTQPNQGKSWLALVAKVVVLEMQLGEGEEVLEMQLGEGERLLPGGGSLQGPTKLSSDLLVAAVGLVALARWVDVRLMRFCVATVKTLPFLVFVVHSRFHRDGCFAVHYSVWVGIPGEVVVFYKGDDFGHRRGGLT</sequence>
<proteinExistence type="predicted"/>
<dbReference type="OrthoDB" id="1751576at2759"/>
<dbReference type="EMBL" id="WJXA01000176">
    <property type="protein sequence ID" value="KAF7114899.1"/>
    <property type="molecule type" value="Genomic_DNA"/>
</dbReference>
<accession>A0A834FWX1</accession>
<evidence type="ECO:0000259" key="2">
    <source>
        <dbReference type="Pfam" id="PF26130"/>
    </source>
</evidence>
<feature type="compositionally biased region" description="Acidic residues" evidence="1">
    <location>
        <begin position="115"/>
        <end position="156"/>
    </location>
</feature>
<feature type="compositionally biased region" description="Basic and acidic residues" evidence="1">
    <location>
        <begin position="157"/>
        <end position="166"/>
    </location>
</feature>
<dbReference type="Pfam" id="PF26130">
    <property type="entry name" value="PB1-like"/>
    <property type="match status" value="1"/>
</dbReference>
<protein>
    <recommendedName>
        <fullName evidence="2">PB1-like domain-containing protein</fullName>
    </recommendedName>
</protein>
<feature type="domain" description="PB1-like" evidence="2">
    <location>
        <begin position="2"/>
        <end position="67"/>
    </location>
</feature>
<evidence type="ECO:0000256" key="1">
    <source>
        <dbReference type="SAM" id="MobiDB-lite"/>
    </source>
</evidence>